<evidence type="ECO:0000256" key="6">
    <source>
        <dbReference type="SAM" id="MobiDB-lite"/>
    </source>
</evidence>
<sequence length="184" mass="19562">MIRSALNDFPESENPFASPQTTEPVTVAQVTGPVSSIEDLPSRWLRLGASLIDSLVVGLVSIPVGLVLIAILASAGSEMSPVALELLGNVVGLLVGFGIFMAVNNYLLAKHGQTVGKMACGIKIVDYNDHRIKSLGHIMRMRVLPITFVTQIPLVGPIVGLVNVLMIFTPKSVACMTSSPARSW</sequence>
<evidence type="ECO:0000313" key="9">
    <source>
        <dbReference type="EMBL" id="TWT31589.1"/>
    </source>
</evidence>
<dbReference type="InterPro" id="IPR051791">
    <property type="entry name" value="Pra-immunoreactive"/>
</dbReference>
<dbReference type="PANTHER" id="PTHR36115">
    <property type="entry name" value="PROLINE-RICH ANTIGEN HOMOLOG-RELATED"/>
    <property type="match status" value="1"/>
</dbReference>
<feature type="transmembrane region" description="Helical" evidence="7">
    <location>
        <begin position="86"/>
        <end position="108"/>
    </location>
</feature>
<reference evidence="9 10" key="1">
    <citation type="submission" date="2019-02" db="EMBL/GenBank/DDBJ databases">
        <title>Deep-cultivation of Planctomycetes and their phenomic and genomic characterization uncovers novel biology.</title>
        <authorList>
            <person name="Wiegand S."/>
            <person name="Jogler M."/>
            <person name="Boedeker C."/>
            <person name="Pinto D."/>
            <person name="Vollmers J."/>
            <person name="Rivas-Marin E."/>
            <person name="Kohn T."/>
            <person name="Peeters S.H."/>
            <person name="Heuer A."/>
            <person name="Rast P."/>
            <person name="Oberbeckmann S."/>
            <person name="Bunk B."/>
            <person name="Jeske O."/>
            <person name="Meyerdierks A."/>
            <person name="Storesund J.E."/>
            <person name="Kallscheuer N."/>
            <person name="Luecker S."/>
            <person name="Lage O.M."/>
            <person name="Pohl T."/>
            <person name="Merkel B.J."/>
            <person name="Hornburger P."/>
            <person name="Mueller R.-W."/>
            <person name="Bruemmer F."/>
            <person name="Labrenz M."/>
            <person name="Spormann A.M."/>
            <person name="Op Den Camp H."/>
            <person name="Overmann J."/>
            <person name="Amann R."/>
            <person name="Jetten M.S.M."/>
            <person name="Mascher T."/>
            <person name="Medema M.H."/>
            <person name="Devos D.P."/>
            <person name="Kaster A.-K."/>
            <person name="Ovreas L."/>
            <person name="Rohde M."/>
            <person name="Galperin M.Y."/>
            <person name="Jogler C."/>
        </authorList>
    </citation>
    <scope>NUCLEOTIDE SEQUENCE [LARGE SCALE GENOMIC DNA]</scope>
    <source>
        <strain evidence="9 10">Enr8</strain>
    </source>
</reference>
<feature type="region of interest" description="Disordered" evidence="6">
    <location>
        <begin position="1"/>
        <end position="23"/>
    </location>
</feature>
<dbReference type="EMBL" id="SJPF01000004">
    <property type="protein sequence ID" value="TWT31589.1"/>
    <property type="molecule type" value="Genomic_DNA"/>
</dbReference>
<dbReference type="InterPro" id="IPR010432">
    <property type="entry name" value="RDD"/>
</dbReference>
<keyword evidence="2" id="KW-1003">Cell membrane</keyword>
<dbReference type="Proteomes" id="UP000318878">
    <property type="component" value="Unassembled WGS sequence"/>
</dbReference>
<evidence type="ECO:0000256" key="7">
    <source>
        <dbReference type="SAM" id="Phobius"/>
    </source>
</evidence>
<dbReference type="PANTHER" id="PTHR36115:SF6">
    <property type="entry name" value="PROLINE-RICH ANTIGEN HOMOLOG"/>
    <property type="match status" value="1"/>
</dbReference>
<keyword evidence="10" id="KW-1185">Reference proteome</keyword>
<dbReference type="GO" id="GO:0005886">
    <property type="term" value="C:plasma membrane"/>
    <property type="evidence" value="ECO:0007669"/>
    <property type="project" value="UniProtKB-SubCell"/>
</dbReference>
<proteinExistence type="predicted"/>
<name>A0A5C5V0Q4_9BACT</name>
<evidence type="ECO:0000256" key="3">
    <source>
        <dbReference type="ARBA" id="ARBA00022692"/>
    </source>
</evidence>
<comment type="subcellular location">
    <subcellularLocation>
        <location evidence="1">Cell membrane</location>
        <topology evidence="1">Multi-pass membrane protein</topology>
    </subcellularLocation>
</comment>
<protein>
    <submittedName>
        <fullName evidence="9">RDD family protein</fullName>
    </submittedName>
</protein>
<feature type="domain" description="RDD" evidence="8">
    <location>
        <begin position="41"/>
        <end position="169"/>
    </location>
</feature>
<dbReference type="Pfam" id="PF06271">
    <property type="entry name" value="RDD"/>
    <property type="match status" value="1"/>
</dbReference>
<organism evidence="9 10">
    <name type="scientific">Blastopirellula retiformator</name>
    <dbReference type="NCBI Taxonomy" id="2527970"/>
    <lineage>
        <taxon>Bacteria</taxon>
        <taxon>Pseudomonadati</taxon>
        <taxon>Planctomycetota</taxon>
        <taxon>Planctomycetia</taxon>
        <taxon>Pirellulales</taxon>
        <taxon>Pirellulaceae</taxon>
        <taxon>Blastopirellula</taxon>
    </lineage>
</organism>
<evidence type="ECO:0000256" key="1">
    <source>
        <dbReference type="ARBA" id="ARBA00004651"/>
    </source>
</evidence>
<comment type="caution">
    <text evidence="9">The sequence shown here is derived from an EMBL/GenBank/DDBJ whole genome shotgun (WGS) entry which is preliminary data.</text>
</comment>
<evidence type="ECO:0000256" key="2">
    <source>
        <dbReference type="ARBA" id="ARBA00022475"/>
    </source>
</evidence>
<dbReference type="AlphaFoldDB" id="A0A5C5V0Q4"/>
<feature type="transmembrane region" description="Helical" evidence="7">
    <location>
        <begin position="51"/>
        <end position="74"/>
    </location>
</feature>
<dbReference type="OrthoDB" id="8612316at2"/>
<evidence type="ECO:0000259" key="8">
    <source>
        <dbReference type="Pfam" id="PF06271"/>
    </source>
</evidence>
<evidence type="ECO:0000256" key="5">
    <source>
        <dbReference type="ARBA" id="ARBA00023136"/>
    </source>
</evidence>
<keyword evidence="4 7" id="KW-1133">Transmembrane helix</keyword>
<evidence type="ECO:0000256" key="4">
    <source>
        <dbReference type="ARBA" id="ARBA00022989"/>
    </source>
</evidence>
<keyword evidence="5 7" id="KW-0472">Membrane</keyword>
<feature type="transmembrane region" description="Helical" evidence="7">
    <location>
        <begin position="143"/>
        <end position="168"/>
    </location>
</feature>
<accession>A0A5C5V0Q4</accession>
<keyword evidence="3 7" id="KW-0812">Transmembrane</keyword>
<evidence type="ECO:0000313" key="10">
    <source>
        <dbReference type="Proteomes" id="UP000318878"/>
    </source>
</evidence>
<gene>
    <name evidence="9" type="ORF">Enr8_35110</name>
</gene>